<dbReference type="Proteomes" id="UP000475265">
    <property type="component" value="Unassembled WGS sequence"/>
</dbReference>
<evidence type="ECO:0000313" key="1">
    <source>
        <dbReference type="EMBL" id="KAF2393771.1"/>
    </source>
</evidence>
<name>A0A6L5BYT0_9PSED</name>
<dbReference type="EMBL" id="JAAAXX010000001">
    <property type="protein sequence ID" value="KAF2393771.1"/>
    <property type="molecule type" value="Genomic_DNA"/>
</dbReference>
<protein>
    <submittedName>
        <fullName evidence="1">Uncharacterized protein</fullName>
    </submittedName>
</protein>
<comment type="caution">
    <text evidence="1">The sequence shown here is derived from an EMBL/GenBank/DDBJ whole genome shotgun (WGS) entry which is preliminary data.</text>
</comment>
<sequence>MNNIKSAKIINISDINEEHITLLIDGFVVECFVNSCPYAIQTGETYDIELSLDLLDTYTIKKAPDTNALIEKKPEGYSYILSGTLRNDVFESFTAFFDEDVHYDHPDLNDHFICLEVNRINVSFV</sequence>
<dbReference type="RefSeq" id="WP_163909180.1">
    <property type="nucleotide sequence ID" value="NZ_JAAAXX010000001.1"/>
</dbReference>
<reference evidence="1 2" key="1">
    <citation type="submission" date="2019-12" db="EMBL/GenBank/DDBJ databases">
        <title>Endophytic bacteria associated with Panax ginseng seedlings.</title>
        <authorList>
            <person name="Park J.M."/>
            <person name="Shin R."/>
            <person name="Jo S.H."/>
        </authorList>
    </citation>
    <scope>NUCLEOTIDE SEQUENCE [LARGE SCALE GENOMIC DNA]</scope>
    <source>
        <strain evidence="1 2">PgKB32</strain>
    </source>
</reference>
<dbReference type="AlphaFoldDB" id="A0A6L5BYT0"/>
<accession>A0A6L5BYT0</accession>
<gene>
    <name evidence="1" type="ORF">FX983_01741</name>
</gene>
<organism evidence="1 2">
    <name type="scientific">Pseudomonas frederiksbergensis</name>
    <dbReference type="NCBI Taxonomy" id="104087"/>
    <lineage>
        <taxon>Bacteria</taxon>
        <taxon>Pseudomonadati</taxon>
        <taxon>Pseudomonadota</taxon>
        <taxon>Gammaproteobacteria</taxon>
        <taxon>Pseudomonadales</taxon>
        <taxon>Pseudomonadaceae</taxon>
        <taxon>Pseudomonas</taxon>
    </lineage>
</organism>
<evidence type="ECO:0000313" key="2">
    <source>
        <dbReference type="Proteomes" id="UP000475265"/>
    </source>
</evidence>
<proteinExistence type="predicted"/>